<feature type="region of interest" description="Disordered" evidence="1">
    <location>
        <begin position="157"/>
        <end position="176"/>
    </location>
</feature>
<proteinExistence type="predicted"/>
<comment type="caution">
    <text evidence="2">The sequence shown here is derived from an EMBL/GenBank/DDBJ whole genome shotgun (WGS) entry which is preliminary data.</text>
</comment>
<sequence>MSFQEPYRRYDGSQFSGHYMVEYEPSFTFLAPRHHSPYPPKDVTHYPTHYHNDLPDFRPQTTLYETALEFEEQAELSSADSGSTYELLNHTTISLPSKSTLDEPSLTPTTAANAILHRNRYRSAQSELVSYVLYNYLPTVEDTADWPCAFAQEFDYSSDSEESETSSSDLPAHLDTPEPRAMMQKLRNLEIPKHWSLRSAGPVPLRGHWDRVSLLILPLVASARHESLPALQSLVLAPYHGHQKVPSPLVGQVSNWPSILSIVGQISIWSSIPATMDPVPGVDHHLRNQHSPRPTFHHRRPTFKIEQSCQSSSPDGITIVA</sequence>
<dbReference type="EMBL" id="PGCJ01000089">
    <property type="protein sequence ID" value="PLW50626.1"/>
    <property type="molecule type" value="Genomic_DNA"/>
</dbReference>
<keyword evidence="3" id="KW-1185">Reference proteome</keyword>
<accession>A0A2N5VKZ7</accession>
<dbReference type="Proteomes" id="UP000235388">
    <property type="component" value="Unassembled WGS sequence"/>
</dbReference>
<dbReference type="AlphaFoldDB" id="A0A2N5VKZ7"/>
<evidence type="ECO:0000313" key="3">
    <source>
        <dbReference type="Proteomes" id="UP000235388"/>
    </source>
</evidence>
<reference evidence="2 3" key="1">
    <citation type="submission" date="2017-11" db="EMBL/GenBank/DDBJ databases">
        <title>De novo assembly and phasing of dikaryotic genomes from two isolates of Puccinia coronata f. sp. avenae, the causal agent of oat crown rust.</title>
        <authorList>
            <person name="Miller M.E."/>
            <person name="Zhang Y."/>
            <person name="Omidvar V."/>
            <person name="Sperschneider J."/>
            <person name="Schwessinger B."/>
            <person name="Raley C."/>
            <person name="Palmer J.M."/>
            <person name="Garnica D."/>
            <person name="Upadhyaya N."/>
            <person name="Rathjen J."/>
            <person name="Taylor J.M."/>
            <person name="Park R.F."/>
            <person name="Dodds P.N."/>
            <person name="Hirsch C.D."/>
            <person name="Kianian S.F."/>
            <person name="Figueroa M."/>
        </authorList>
    </citation>
    <scope>NUCLEOTIDE SEQUENCE [LARGE SCALE GENOMIC DNA]</scope>
    <source>
        <strain evidence="2">12NC29</strain>
    </source>
</reference>
<evidence type="ECO:0000313" key="2">
    <source>
        <dbReference type="EMBL" id="PLW50626.1"/>
    </source>
</evidence>
<evidence type="ECO:0000256" key="1">
    <source>
        <dbReference type="SAM" id="MobiDB-lite"/>
    </source>
</evidence>
<gene>
    <name evidence="2" type="ORF">PCANC_06973</name>
</gene>
<name>A0A2N5VKZ7_9BASI</name>
<protein>
    <submittedName>
        <fullName evidence="2">Uncharacterized protein</fullName>
    </submittedName>
</protein>
<organism evidence="2 3">
    <name type="scientific">Puccinia coronata f. sp. avenae</name>
    <dbReference type="NCBI Taxonomy" id="200324"/>
    <lineage>
        <taxon>Eukaryota</taxon>
        <taxon>Fungi</taxon>
        <taxon>Dikarya</taxon>
        <taxon>Basidiomycota</taxon>
        <taxon>Pucciniomycotina</taxon>
        <taxon>Pucciniomycetes</taxon>
        <taxon>Pucciniales</taxon>
        <taxon>Pucciniaceae</taxon>
        <taxon>Puccinia</taxon>
    </lineage>
</organism>